<sequence>MYSTRPASITPVSGSTSMVLGSGTYLRQTAMRMGGFFLAGSGRLGFPEGDAITAVRVTPADRAFLIAGDITGAALETLFVVEQNAAVVQRDEQVGRTDIDAGMNRTLAAADFRVDDDVRGRRHPEAHCAHFFFVGGHHHKKALAA</sequence>
<protein>
    <submittedName>
        <fullName evidence="1">Uncharacterized protein</fullName>
    </submittedName>
</protein>
<reference evidence="1 2" key="1">
    <citation type="journal article" date="2014" name="ISME J.">
        <title>Candidatus Competibacter-lineage genomes retrieved from metagenomes reveal functional metabolic diversity.</title>
        <authorList>
            <person name="McIlroy S.J."/>
            <person name="Albertsen M."/>
            <person name="Andresen E.K."/>
            <person name="Saunders A.M."/>
            <person name="Kristiansen R."/>
            <person name="Stokholm-Bjerregaard M."/>
            <person name="Nielsen K.L."/>
            <person name="Nielsen P.H."/>
        </authorList>
    </citation>
    <scope>NUCLEOTIDE SEQUENCE [LARGE SCALE GENOMIC DNA]</scope>
    <source>
        <strain evidence="1 2">Run_B_J11</strain>
    </source>
</reference>
<organism evidence="1 2">
    <name type="scientific">Candidatus Contendobacter odensis Run_B_J11</name>
    <dbReference type="NCBI Taxonomy" id="1400861"/>
    <lineage>
        <taxon>Bacteria</taxon>
        <taxon>Pseudomonadati</taxon>
        <taxon>Pseudomonadota</taxon>
        <taxon>Gammaproteobacteria</taxon>
        <taxon>Candidatus Competibacteraceae</taxon>
        <taxon>Candidatus Contendibacter</taxon>
    </lineage>
</organism>
<dbReference type="EMBL" id="CBTK010000194">
    <property type="protein sequence ID" value="CDH45651.1"/>
    <property type="molecule type" value="Genomic_DNA"/>
</dbReference>
<dbReference type="Proteomes" id="UP000019184">
    <property type="component" value="Unassembled WGS sequence"/>
</dbReference>
<name>A0A7U7J4W8_9GAMM</name>
<evidence type="ECO:0000313" key="1">
    <source>
        <dbReference type="EMBL" id="CDH45651.1"/>
    </source>
</evidence>
<dbReference type="AlphaFoldDB" id="A0A7U7J4W8"/>
<proteinExistence type="predicted"/>
<comment type="caution">
    <text evidence="1">The sequence shown here is derived from an EMBL/GenBank/DDBJ whole genome shotgun (WGS) entry which is preliminary data.</text>
</comment>
<evidence type="ECO:0000313" key="2">
    <source>
        <dbReference type="Proteomes" id="UP000019184"/>
    </source>
</evidence>
<keyword evidence="2" id="KW-1185">Reference proteome</keyword>
<accession>A0A7U7J4W8</accession>
<gene>
    <name evidence="1" type="ORF">BN874_2730005</name>
</gene>